<dbReference type="RefSeq" id="WP_144863857.1">
    <property type="nucleotide sequence ID" value="NZ_LR213774.1"/>
</dbReference>
<proteinExistence type="predicted"/>
<dbReference type="SMART" id="SM00387">
    <property type="entry name" value="HATPase_c"/>
    <property type="match status" value="1"/>
</dbReference>
<evidence type="ECO:0000256" key="7">
    <source>
        <dbReference type="SAM" id="Coils"/>
    </source>
</evidence>
<dbReference type="InterPro" id="IPR003594">
    <property type="entry name" value="HATPase_dom"/>
</dbReference>
<keyword evidence="7" id="KW-0175">Coiled coil</keyword>
<dbReference type="NCBIfam" id="TIGR00229">
    <property type="entry name" value="sensory_box"/>
    <property type="match status" value="3"/>
</dbReference>
<dbReference type="InterPro" id="IPR001610">
    <property type="entry name" value="PAC"/>
</dbReference>
<organism evidence="11 12">
    <name type="scientific">Hyella patelloides LEGE 07179</name>
    <dbReference type="NCBI Taxonomy" id="945734"/>
    <lineage>
        <taxon>Bacteria</taxon>
        <taxon>Bacillati</taxon>
        <taxon>Cyanobacteriota</taxon>
        <taxon>Cyanophyceae</taxon>
        <taxon>Pleurocapsales</taxon>
        <taxon>Hyellaceae</taxon>
        <taxon>Hyella</taxon>
    </lineage>
</organism>
<name>A0A563VJM6_9CYAN</name>
<evidence type="ECO:0000259" key="9">
    <source>
        <dbReference type="PROSITE" id="PS50112"/>
    </source>
</evidence>
<keyword evidence="4" id="KW-0808">Transferase</keyword>
<dbReference type="AlphaFoldDB" id="A0A563VJM6"/>
<feature type="domain" description="PAS" evidence="9">
    <location>
        <begin position="284"/>
        <end position="360"/>
    </location>
</feature>
<evidence type="ECO:0000256" key="4">
    <source>
        <dbReference type="ARBA" id="ARBA00022679"/>
    </source>
</evidence>
<feature type="domain" description="Histidine kinase" evidence="8">
    <location>
        <begin position="465"/>
        <end position="674"/>
    </location>
</feature>
<dbReference type="SMART" id="SM00086">
    <property type="entry name" value="PAC"/>
    <property type="match status" value="3"/>
</dbReference>
<feature type="domain" description="PAC" evidence="10">
    <location>
        <begin position="363"/>
        <end position="415"/>
    </location>
</feature>
<dbReference type="InterPro" id="IPR004358">
    <property type="entry name" value="Sig_transdc_His_kin-like_C"/>
</dbReference>
<dbReference type="CDD" id="cd00082">
    <property type="entry name" value="HisKA"/>
    <property type="match status" value="1"/>
</dbReference>
<keyword evidence="12" id="KW-1185">Reference proteome</keyword>
<dbReference type="InterPro" id="IPR003661">
    <property type="entry name" value="HisK_dim/P_dom"/>
</dbReference>
<dbReference type="EMBL" id="CAACVJ010000013">
    <property type="protein sequence ID" value="VEP11602.1"/>
    <property type="molecule type" value="Genomic_DNA"/>
</dbReference>
<sequence length="674" mass="76157">MNEIERQLEAKIAELEQQKATIRQQEKFLRSIYDNVQEAIFVVDVTADGEFYYQGFNYAAKRLTGIEDVIGKTPAQLLPLEAATAVEKRYRKCVETAATISYEECLPFRGEDTWWLTTLNPIQDETGTINRIIGTSLNITKRKQTETELDRDKNFLQALLDNLSDGIVTCDRNGILTLFNQATREFHGLPQQAIPAEGWAEYYDLYLADGKTRMSPEEIPLFRALQGESVRDVEMMIIPKQGKPRIVLVNSDPIIDRHGSTIGAIAAMRDITDRRLAETELKKERVFIKALLNNLSDGIVACDENGILALFNQASQEFFGVPQEPLPPEECAEHYSLYYPDGKTYLKQEDIPLFRAFSGESFVNAELMAIPQEGKARTLLANGSPIVDAQGVKLGAVVVIRDITERKQTEQVLADLNQTLTKLNNELEQRVKKRTSQLEKVNTILFATTEQLRKSNQELEQFAYVTSHDLKAPLRAIANLSEWIEEDLADKLDDDTRYHMNLLRGRVHRLENLINGLLDYSRVGRLKHKPKLVAVGQMLAEIIDSLDVPADFTVEVRGEMPTFITEEIPLQQVFNNLIGNAIKHSDCDNGRITISVEELDDFYQFAVADNGKGIDPQYCDRIFTIFQTLEARDTKESTGIGLAIVKKAVENQGGKVWVESQIGAGATFRFTWKK</sequence>
<comment type="catalytic activity">
    <reaction evidence="1">
        <text>ATP + protein L-histidine = ADP + protein N-phospho-L-histidine.</text>
        <dbReference type="EC" id="2.7.13.3"/>
    </reaction>
</comment>
<evidence type="ECO:0000259" key="10">
    <source>
        <dbReference type="PROSITE" id="PS50113"/>
    </source>
</evidence>
<evidence type="ECO:0000256" key="2">
    <source>
        <dbReference type="ARBA" id="ARBA00012438"/>
    </source>
</evidence>
<dbReference type="PROSITE" id="PS50112">
    <property type="entry name" value="PAS"/>
    <property type="match status" value="2"/>
</dbReference>
<dbReference type="Pfam" id="PF02518">
    <property type="entry name" value="HATPase_c"/>
    <property type="match status" value="1"/>
</dbReference>
<evidence type="ECO:0000256" key="1">
    <source>
        <dbReference type="ARBA" id="ARBA00000085"/>
    </source>
</evidence>
<dbReference type="InterPro" id="IPR000014">
    <property type="entry name" value="PAS"/>
</dbReference>
<dbReference type="Gene3D" id="3.30.565.10">
    <property type="entry name" value="Histidine kinase-like ATPase, C-terminal domain"/>
    <property type="match status" value="1"/>
</dbReference>
<dbReference type="InterPro" id="IPR035965">
    <property type="entry name" value="PAS-like_dom_sf"/>
</dbReference>
<evidence type="ECO:0000256" key="3">
    <source>
        <dbReference type="ARBA" id="ARBA00022553"/>
    </source>
</evidence>
<dbReference type="PROSITE" id="PS50113">
    <property type="entry name" value="PAC"/>
    <property type="match status" value="3"/>
</dbReference>
<dbReference type="InterPro" id="IPR000700">
    <property type="entry name" value="PAS-assoc_C"/>
</dbReference>
<dbReference type="InterPro" id="IPR005467">
    <property type="entry name" value="His_kinase_dom"/>
</dbReference>
<dbReference type="Gene3D" id="3.30.450.20">
    <property type="entry name" value="PAS domain"/>
    <property type="match status" value="3"/>
</dbReference>
<dbReference type="PRINTS" id="PR00344">
    <property type="entry name" value="BCTRLSENSOR"/>
</dbReference>
<dbReference type="Gene3D" id="1.10.287.130">
    <property type="match status" value="1"/>
</dbReference>
<dbReference type="SUPFAM" id="SSF47384">
    <property type="entry name" value="Homodimeric domain of signal transducing histidine kinase"/>
    <property type="match status" value="1"/>
</dbReference>
<dbReference type="GO" id="GO:0000155">
    <property type="term" value="F:phosphorelay sensor kinase activity"/>
    <property type="evidence" value="ECO:0007669"/>
    <property type="project" value="InterPro"/>
</dbReference>
<dbReference type="InterPro" id="IPR036097">
    <property type="entry name" value="HisK_dim/P_sf"/>
</dbReference>
<keyword evidence="6" id="KW-0902">Two-component regulatory system</keyword>
<dbReference type="SUPFAM" id="SSF55785">
    <property type="entry name" value="PYP-like sensor domain (PAS domain)"/>
    <property type="match status" value="3"/>
</dbReference>
<evidence type="ECO:0000259" key="8">
    <source>
        <dbReference type="PROSITE" id="PS50109"/>
    </source>
</evidence>
<reference evidence="11 12" key="1">
    <citation type="submission" date="2019-01" db="EMBL/GenBank/DDBJ databases">
        <authorList>
            <person name="Brito A."/>
        </authorList>
    </citation>
    <scope>NUCLEOTIDE SEQUENCE [LARGE SCALE GENOMIC DNA]</scope>
    <source>
        <strain evidence="11">1</strain>
    </source>
</reference>
<dbReference type="PANTHER" id="PTHR43304:SF1">
    <property type="entry name" value="PAC DOMAIN-CONTAINING PROTEIN"/>
    <property type="match status" value="1"/>
</dbReference>
<accession>A0A563VJM6</accession>
<protein>
    <recommendedName>
        <fullName evidence="2">histidine kinase</fullName>
        <ecNumber evidence="2">2.7.13.3</ecNumber>
    </recommendedName>
</protein>
<dbReference type="Proteomes" id="UP000320055">
    <property type="component" value="Unassembled WGS sequence"/>
</dbReference>
<dbReference type="InterPro" id="IPR036890">
    <property type="entry name" value="HATPase_C_sf"/>
</dbReference>
<feature type="domain" description="PAC" evidence="10">
    <location>
        <begin position="231"/>
        <end position="283"/>
    </location>
</feature>
<feature type="coiled-coil region" evidence="7">
    <location>
        <begin position="1"/>
        <end position="32"/>
    </location>
</feature>
<keyword evidence="3" id="KW-0597">Phosphoprotein</keyword>
<dbReference type="PROSITE" id="PS50109">
    <property type="entry name" value="HIS_KIN"/>
    <property type="match status" value="1"/>
</dbReference>
<keyword evidence="5" id="KW-0418">Kinase</keyword>
<evidence type="ECO:0000313" key="11">
    <source>
        <dbReference type="EMBL" id="VEP11602.1"/>
    </source>
</evidence>
<gene>
    <name evidence="11" type="ORF">H1P_110052</name>
</gene>
<dbReference type="OrthoDB" id="9808408at2"/>
<dbReference type="SUPFAM" id="SSF55874">
    <property type="entry name" value="ATPase domain of HSP90 chaperone/DNA topoisomerase II/histidine kinase"/>
    <property type="match status" value="1"/>
</dbReference>
<feature type="domain" description="PAS" evidence="9">
    <location>
        <begin position="152"/>
        <end position="228"/>
    </location>
</feature>
<dbReference type="PANTHER" id="PTHR43304">
    <property type="entry name" value="PHYTOCHROME-LIKE PROTEIN CPH1"/>
    <property type="match status" value="1"/>
</dbReference>
<feature type="domain" description="PAC" evidence="10">
    <location>
        <begin position="96"/>
        <end position="151"/>
    </location>
</feature>
<dbReference type="SMART" id="SM00388">
    <property type="entry name" value="HisKA"/>
    <property type="match status" value="1"/>
</dbReference>
<dbReference type="EC" id="2.7.13.3" evidence="2"/>
<dbReference type="SMART" id="SM00091">
    <property type="entry name" value="PAS"/>
    <property type="match status" value="3"/>
</dbReference>
<evidence type="ECO:0000313" key="12">
    <source>
        <dbReference type="Proteomes" id="UP000320055"/>
    </source>
</evidence>
<dbReference type="CDD" id="cd00130">
    <property type="entry name" value="PAS"/>
    <property type="match status" value="3"/>
</dbReference>
<dbReference type="InterPro" id="IPR052162">
    <property type="entry name" value="Sensor_kinase/Photoreceptor"/>
</dbReference>
<feature type="coiled-coil region" evidence="7">
    <location>
        <begin position="406"/>
        <end position="444"/>
    </location>
</feature>
<dbReference type="Pfam" id="PF08448">
    <property type="entry name" value="PAS_4"/>
    <property type="match status" value="3"/>
</dbReference>
<evidence type="ECO:0000256" key="5">
    <source>
        <dbReference type="ARBA" id="ARBA00022777"/>
    </source>
</evidence>
<evidence type="ECO:0000256" key="6">
    <source>
        <dbReference type="ARBA" id="ARBA00023012"/>
    </source>
</evidence>
<dbReference type="Pfam" id="PF00512">
    <property type="entry name" value="HisKA"/>
    <property type="match status" value="1"/>
</dbReference>
<dbReference type="InterPro" id="IPR013656">
    <property type="entry name" value="PAS_4"/>
</dbReference>